<dbReference type="Proteomes" id="UP001210211">
    <property type="component" value="Unassembled WGS sequence"/>
</dbReference>
<dbReference type="EMBL" id="JAMRDG010000002">
    <property type="protein sequence ID" value="KAJ3688772.1"/>
    <property type="molecule type" value="Genomic_DNA"/>
</dbReference>
<dbReference type="PANTHER" id="PTHR44259">
    <property type="entry name" value="OS07G0183000 PROTEIN-RELATED"/>
    <property type="match status" value="1"/>
</dbReference>
<feature type="domain" description="KIB1-4 beta-propeller" evidence="1">
    <location>
        <begin position="78"/>
        <end position="266"/>
    </location>
</feature>
<keyword evidence="3" id="KW-1185">Reference proteome</keyword>
<organism evidence="2 3">
    <name type="scientific">Rhynchospora tenuis</name>
    <dbReference type="NCBI Taxonomy" id="198213"/>
    <lineage>
        <taxon>Eukaryota</taxon>
        <taxon>Viridiplantae</taxon>
        <taxon>Streptophyta</taxon>
        <taxon>Embryophyta</taxon>
        <taxon>Tracheophyta</taxon>
        <taxon>Spermatophyta</taxon>
        <taxon>Magnoliopsida</taxon>
        <taxon>Liliopsida</taxon>
        <taxon>Poales</taxon>
        <taxon>Cyperaceae</taxon>
        <taxon>Cyperoideae</taxon>
        <taxon>Rhynchosporeae</taxon>
        <taxon>Rhynchospora</taxon>
    </lineage>
</organism>
<evidence type="ECO:0000313" key="3">
    <source>
        <dbReference type="Proteomes" id="UP001210211"/>
    </source>
</evidence>
<comment type="caution">
    <text evidence="2">The sequence shown here is derived from an EMBL/GenBank/DDBJ whole genome shotgun (WGS) entry which is preliminary data.</text>
</comment>
<evidence type="ECO:0000259" key="1">
    <source>
        <dbReference type="Pfam" id="PF03478"/>
    </source>
</evidence>
<name>A0AAD6ELG1_9POAL</name>
<dbReference type="Pfam" id="PF03478">
    <property type="entry name" value="Beta-prop_KIB1-4"/>
    <property type="match status" value="1"/>
</dbReference>
<evidence type="ECO:0000313" key="2">
    <source>
        <dbReference type="EMBL" id="KAJ3688772.1"/>
    </source>
</evidence>
<protein>
    <recommendedName>
        <fullName evidence="1">KIB1-4 beta-propeller domain-containing protein</fullName>
    </recommendedName>
</protein>
<accession>A0AAD6ELG1</accession>
<sequence>MEGAPSRRRDWANLHQSVLHWISEKLKSITDFVRFRAVCSPWRSAALPKPRHLPLQLPWLMIGHKLNADKNDDGMRLFYDLWKCKMHKLHLPDIIDKGCCATHRGWLLVIASEGREVFLLNPLTQARIDLPPFTTQVRHLGEDWDAPRHDTPHRFSHYHDFQQSKLILSSDLTNPDCLITVFLYGLVIFCYRVEEPCWTMVNTPRNNYLEDVTYYNGRFYLLYDEGSEADIVIIDSDKPNEKIPYKFKLKLGNIRRFLEGQSGVYLVGVKFLTGEGFEDNYELYQFQDQPMKLKHITDKSNTTIFNTNNFRFLTVCSDDWDNLGGGSMYIVMLMPVYEGKDVVGHRYSIWAIKLQDGKVKRRWDLNEAPLQQVGINETVMWFQPSLV</sequence>
<reference evidence="2 3" key="1">
    <citation type="journal article" date="2022" name="Cell">
        <title>Repeat-based holocentromeres influence genome architecture and karyotype evolution.</title>
        <authorList>
            <person name="Hofstatter P.G."/>
            <person name="Thangavel G."/>
            <person name="Lux T."/>
            <person name="Neumann P."/>
            <person name="Vondrak T."/>
            <person name="Novak P."/>
            <person name="Zhang M."/>
            <person name="Costa L."/>
            <person name="Castellani M."/>
            <person name="Scott A."/>
            <person name="Toegelov H."/>
            <person name="Fuchs J."/>
            <person name="Mata-Sucre Y."/>
            <person name="Dias Y."/>
            <person name="Vanzela A.L.L."/>
            <person name="Huettel B."/>
            <person name="Almeida C.C.S."/>
            <person name="Simkova H."/>
            <person name="Souza G."/>
            <person name="Pedrosa-Harand A."/>
            <person name="Macas J."/>
            <person name="Mayer K.F.X."/>
            <person name="Houben A."/>
            <person name="Marques A."/>
        </authorList>
    </citation>
    <scope>NUCLEOTIDE SEQUENCE [LARGE SCALE GENOMIC DNA]</scope>
    <source>
        <strain evidence="2">RhyTen1mFocal</strain>
    </source>
</reference>
<dbReference type="AlphaFoldDB" id="A0AAD6ELG1"/>
<gene>
    <name evidence="2" type="ORF">LUZ61_017936</name>
</gene>
<dbReference type="InterPro" id="IPR005174">
    <property type="entry name" value="KIB1-4_b-propeller"/>
</dbReference>
<dbReference type="PANTHER" id="PTHR44259:SF114">
    <property type="entry name" value="OS06G0707300 PROTEIN"/>
    <property type="match status" value="1"/>
</dbReference>
<proteinExistence type="predicted"/>
<dbReference type="InterPro" id="IPR050942">
    <property type="entry name" value="F-box_BR-signaling"/>
</dbReference>